<dbReference type="PROSITE" id="PS00671">
    <property type="entry name" value="D_2_HYDROXYACID_DH_3"/>
    <property type="match status" value="1"/>
</dbReference>
<gene>
    <name evidence="7" type="ORF">LMG27177_01699</name>
</gene>
<dbReference type="GO" id="GO:0051287">
    <property type="term" value="F:NAD binding"/>
    <property type="evidence" value="ECO:0007669"/>
    <property type="project" value="InterPro"/>
</dbReference>
<feature type="domain" description="D-isomer specific 2-hydroxyacid dehydrogenase catalytic" evidence="5">
    <location>
        <begin position="22"/>
        <end position="320"/>
    </location>
</feature>
<evidence type="ECO:0000256" key="4">
    <source>
        <dbReference type="RuleBase" id="RU003719"/>
    </source>
</evidence>
<dbReference type="InterPro" id="IPR050223">
    <property type="entry name" value="D-isomer_2-hydroxyacid_DH"/>
</dbReference>
<name>A0A6J5FPR4_9BURK</name>
<evidence type="ECO:0000259" key="6">
    <source>
        <dbReference type="Pfam" id="PF02826"/>
    </source>
</evidence>
<dbReference type="GO" id="GO:0008465">
    <property type="term" value="F:hydroxypyruvate reductase (NADH) activity"/>
    <property type="evidence" value="ECO:0007669"/>
    <property type="project" value="UniProtKB-EC"/>
</dbReference>
<dbReference type="InterPro" id="IPR006139">
    <property type="entry name" value="D-isomer_2_OHA_DH_cat_dom"/>
</dbReference>
<evidence type="ECO:0000256" key="1">
    <source>
        <dbReference type="ARBA" id="ARBA00005854"/>
    </source>
</evidence>
<evidence type="ECO:0000256" key="3">
    <source>
        <dbReference type="ARBA" id="ARBA00023027"/>
    </source>
</evidence>
<evidence type="ECO:0000256" key="2">
    <source>
        <dbReference type="ARBA" id="ARBA00023002"/>
    </source>
</evidence>
<proteinExistence type="inferred from homology"/>
<dbReference type="PROSITE" id="PS00065">
    <property type="entry name" value="D_2_HYDROXYACID_DH_1"/>
    <property type="match status" value="1"/>
</dbReference>
<dbReference type="RefSeq" id="WP_175158968.1">
    <property type="nucleotide sequence ID" value="NZ_CADIKI010000004.1"/>
</dbReference>
<dbReference type="CDD" id="cd05301">
    <property type="entry name" value="GDH"/>
    <property type="match status" value="1"/>
</dbReference>
<dbReference type="InterPro" id="IPR036291">
    <property type="entry name" value="NAD(P)-bd_dom_sf"/>
</dbReference>
<dbReference type="PANTHER" id="PTHR10996">
    <property type="entry name" value="2-HYDROXYACID DEHYDROGENASE-RELATED"/>
    <property type="match status" value="1"/>
</dbReference>
<keyword evidence="3" id="KW-0520">NAD</keyword>
<dbReference type="InterPro" id="IPR029753">
    <property type="entry name" value="D-isomer_DH_CS"/>
</dbReference>
<dbReference type="EC" id="1.1.1.29" evidence="7"/>
<dbReference type="InterPro" id="IPR006140">
    <property type="entry name" value="D-isomer_DH_NAD-bd"/>
</dbReference>
<dbReference type="Pfam" id="PF02826">
    <property type="entry name" value="2-Hacid_dh_C"/>
    <property type="match status" value="1"/>
</dbReference>
<organism evidence="7 8">
    <name type="scientific">Paraburkholderia fynbosensis</name>
    <dbReference type="NCBI Taxonomy" id="1200993"/>
    <lineage>
        <taxon>Bacteria</taxon>
        <taxon>Pseudomonadati</taxon>
        <taxon>Pseudomonadota</taxon>
        <taxon>Betaproteobacteria</taxon>
        <taxon>Burkholderiales</taxon>
        <taxon>Burkholderiaceae</taxon>
        <taxon>Paraburkholderia</taxon>
    </lineage>
</organism>
<feature type="domain" description="D-isomer specific 2-hydroxyacid dehydrogenase NAD-binding" evidence="6">
    <location>
        <begin position="115"/>
        <end position="289"/>
    </location>
</feature>
<dbReference type="FunFam" id="3.40.50.720:FF:000203">
    <property type="entry name" value="D-3-phosphoglycerate dehydrogenase (SerA)"/>
    <property type="match status" value="1"/>
</dbReference>
<accession>A0A6J5FPR4</accession>
<dbReference type="GO" id="GO:0030267">
    <property type="term" value="F:glyoxylate reductase (NADPH) activity"/>
    <property type="evidence" value="ECO:0007669"/>
    <property type="project" value="TreeGrafter"/>
</dbReference>
<keyword evidence="2 4" id="KW-0560">Oxidoreductase</keyword>
<dbReference type="GO" id="GO:0005829">
    <property type="term" value="C:cytosol"/>
    <property type="evidence" value="ECO:0007669"/>
    <property type="project" value="TreeGrafter"/>
</dbReference>
<dbReference type="EMBL" id="CADIKI010000004">
    <property type="protein sequence ID" value="CAB3784862.1"/>
    <property type="molecule type" value="Genomic_DNA"/>
</dbReference>
<dbReference type="SUPFAM" id="SSF52283">
    <property type="entry name" value="Formate/glycerate dehydrogenase catalytic domain-like"/>
    <property type="match status" value="1"/>
</dbReference>
<evidence type="ECO:0000313" key="7">
    <source>
        <dbReference type="EMBL" id="CAB3784862.1"/>
    </source>
</evidence>
<dbReference type="AlphaFoldDB" id="A0A6J5FPR4"/>
<dbReference type="Gene3D" id="3.40.50.720">
    <property type="entry name" value="NAD(P)-binding Rossmann-like Domain"/>
    <property type="match status" value="2"/>
</dbReference>
<sequence length="322" mass="34855">MLENHRTRLLIARKVPTAVANRAETEFHAFVTESDMDSWSVVDFCKKHEVPAILIGKKSGLQAEHIAALPSTVKIIANASAGFDHMDVAAARERGIVVTNAPDALTECTADFSMLLVLAACRRASEYERIMRNGWGKSFGMTEMLGTRVNGKTLGIVGFGRIGRAVAKRAQGFGMRVIYTDISRAPASLENGATFYASLDEMLPHCQVLTLHVPGGGVPLMTKKEFQRLPKGAVFVNAARGGLVDEDALYEALTSGHLFSAGLDVYRNEPNVDQRFAELDNVFLTPHMASATMETRDQMGFTALDNVAAVLDGRAALNPVSS</sequence>
<comment type="similarity">
    <text evidence="1 4">Belongs to the D-isomer specific 2-hydroxyacid dehydrogenase family.</text>
</comment>
<dbReference type="Proteomes" id="UP000494252">
    <property type="component" value="Unassembled WGS sequence"/>
</dbReference>
<dbReference type="PANTHER" id="PTHR10996:SF178">
    <property type="entry name" value="2-HYDROXYACID DEHYDROGENASE YGL185C-RELATED"/>
    <property type="match status" value="1"/>
</dbReference>
<evidence type="ECO:0000313" key="8">
    <source>
        <dbReference type="Proteomes" id="UP000494252"/>
    </source>
</evidence>
<reference evidence="7 8" key="1">
    <citation type="submission" date="2020-04" db="EMBL/GenBank/DDBJ databases">
        <authorList>
            <person name="De Canck E."/>
        </authorList>
    </citation>
    <scope>NUCLEOTIDE SEQUENCE [LARGE SCALE GENOMIC DNA]</scope>
    <source>
        <strain evidence="7 8">LMG 27177</strain>
    </source>
</reference>
<dbReference type="Pfam" id="PF00389">
    <property type="entry name" value="2-Hacid_dh"/>
    <property type="match status" value="1"/>
</dbReference>
<dbReference type="InterPro" id="IPR029752">
    <property type="entry name" value="D-isomer_DH_CS1"/>
</dbReference>
<dbReference type="SUPFAM" id="SSF51735">
    <property type="entry name" value="NAD(P)-binding Rossmann-fold domains"/>
    <property type="match status" value="1"/>
</dbReference>
<keyword evidence="8" id="KW-1185">Reference proteome</keyword>
<evidence type="ECO:0000259" key="5">
    <source>
        <dbReference type="Pfam" id="PF00389"/>
    </source>
</evidence>
<protein>
    <submittedName>
        <fullName evidence="7">Glycerate dehydrogenase</fullName>
        <ecNumber evidence="7">1.1.1.29</ecNumber>
    </submittedName>
</protein>